<dbReference type="RefSeq" id="WP_055572555.1">
    <property type="nucleotide sequence ID" value="NZ_FMZK01000002.1"/>
</dbReference>
<name>A0A1G6ML29_9ACTN</name>
<gene>
    <name evidence="2" type="ORF">SAMN05216505_102576</name>
</gene>
<evidence type="ECO:0000313" key="3">
    <source>
        <dbReference type="Proteomes" id="UP000182100"/>
    </source>
</evidence>
<evidence type="ECO:0000256" key="1">
    <source>
        <dbReference type="SAM" id="MobiDB-lite"/>
    </source>
</evidence>
<protein>
    <submittedName>
        <fullName evidence="2">Uncharacterized protein</fullName>
    </submittedName>
</protein>
<feature type="region of interest" description="Disordered" evidence="1">
    <location>
        <begin position="36"/>
        <end position="67"/>
    </location>
</feature>
<dbReference type="AlphaFoldDB" id="A0A1G6ML29"/>
<feature type="compositionally biased region" description="Low complexity" evidence="1">
    <location>
        <begin position="40"/>
        <end position="57"/>
    </location>
</feature>
<keyword evidence="3" id="KW-1185">Reference proteome</keyword>
<proteinExistence type="predicted"/>
<accession>A0A1G6ML29</accession>
<reference evidence="3" key="1">
    <citation type="submission" date="2016-10" db="EMBL/GenBank/DDBJ databases">
        <authorList>
            <person name="Varghese N."/>
            <person name="Submissions S."/>
        </authorList>
    </citation>
    <scope>NUCLEOTIDE SEQUENCE [LARGE SCALE GENOMIC DNA]</scope>
    <source>
        <strain evidence="3">CGMCC 4.3504</strain>
    </source>
</reference>
<dbReference type="EMBL" id="FMZK01000002">
    <property type="protein sequence ID" value="SDC55696.1"/>
    <property type="molecule type" value="Genomic_DNA"/>
</dbReference>
<dbReference type="STRING" id="67344.SAMN05216505_102576"/>
<sequence length="67" mass="6785">MPAAVAAPTWYDATAFAGTLAARDASGVTRCTVELDRSPTTAGGATVTRTGTAVTRTGRTDDTVARP</sequence>
<dbReference type="Proteomes" id="UP000182100">
    <property type="component" value="Unassembled WGS sequence"/>
</dbReference>
<feature type="compositionally biased region" description="Basic and acidic residues" evidence="1">
    <location>
        <begin position="58"/>
        <end position="67"/>
    </location>
</feature>
<evidence type="ECO:0000313" key="2">
    <source>
        <dbReference type="EMBL" id="SDC55696.1"/>
    </source>
</evidence>
<organism evidence="2 3">
    <name type="scientific">Streptomyces prasinopilosus</name>
    <dbReference type="NCBI Taxonomy" id="67344"/>
    <lineage>
        <taxon>Bacteria</taxon>
        <taxon>Bacillati</taxon>
        <taxon>Actinomycetota</taxon>
        <taxon>Actinomycetes</taxon>
        <taxon>Kitasatosporales</taxon>
        <taxon>Streptomycetaceae</taxon>
        <taxon>Streptomyces</taxon>
    </lineage>
</organism>